<dbReference type="EMBL" id="JACMSC010000002">
    <property type="protein sequence ID" value="KAG6533236.1"/>
    <property type="molecule type" value="Genomic_DNA"/>
</dbReference>
<keyword evidence="3" id="KW-0862">Zinc</keyword>
<dbReference type="Pfam" id="PF04759">
    <property type="entry name" value="DUF617"/>
    <property type="match status" value="1"/>
</dbReference>
<feature type="compositionally biased region" description="Polar residues" evidence="6">
    <location>
        <begin position="147"/>
        <end position="157"/>
    </location>
</feature>
<feature type="compositionally biased region" description="Polar residues" evidence="6">
    <location>
        <begin position="691"/>
        <end position="707"/>
    </location>
</feature>
<feature type="compositionally biased region" description="Basic and acidic residues" evidence="6">
    <location>
        <begin position="130"/>
        <end position="146"/>
    </location>
</feature>
<keyword evidence="9" id="KW-1185">Reference proteome</keyword>
<dbReference type="PRINTS" id="PR00405">
    <property type="entry name" value="REVINTRACTNG"/>
</dbReference>
<accession>A0A8J5IDX5</accession>
<dbReference type="InterPro" id="IPR037278">
    <property type="entry name" value="ARFGAP/RecO"/>
</dbReference>
<dbReference type="FunFam" id="1.10.220.150:FF:000005">
    <property type="entry name" value="Arf-GAP domain and FG repeat-containing protein 1"/>
    <property type="match status" value="1"/>
</dbReference>
<evidence type="ECO:0000313" key="9">
    <source>
        <dbReference type="Proteomes" id="UP000734854"/>
    </source>
</evidence>
<feature type="domain" description="Arf-GAP" evidence="7">
    <location>
        <begin position="11"/>
        <end position="129"/>
    </location>
</feature>
<dbReference type="PROSITE" id="PS50115">
    <property type="entry name" value="ARFGAP"/>
    <property type="match status" value="1"/>
</dbReference>
<keyword evidence="1" id="KW-0479">Metal-binding</keyword>
<comment type="caution">
    <text evidence="8">The sequence shown here is derived from an EMBL/GenBank/DDBJ whole genome shotgun (WGS) entry which is preliminary data.</text>
</comment>
<dbReference type="InterPro" id="IPR006460">
    <property type="entry name" value="MIZ1-like_pln"/>
</dbReference>
<feature type="region of interest" description="Disordered" evidence="6">
    <location>
        <begin position="688"/>
        <end position="713"/>
    </location>
</feature>
<feature type="coiled-coil region" evidence="5">
    <location>
        <begin position="811"/>
        <end position="840"/>
    </location>
</feature>
<dbReference type="Gene3D" id="1.10.220.150">
    <property type="entry name" value="Arf GTPase activating protein"/>
    <property type="match status" value="1"/>
</dbReference>
<dbReference type="GO" id="GO:0008270">
    <property type="term" value="F:zinc ion binding"/>
    <property type="evidence" value="ECO:0007669"/>
    <property type="project" value="UniProtKB-KW"/>
</dbReference>
<dbReference type="PANTHER" id="PTHR46085">
    <property type="entry name" value="ARFGAP/RECO-RELATED"/>
    <property type="match status" value="1"/>
</dbReference>
<feature type="region of interest" description="Disordered" evidence="6">
    <location>
        <begin position="122"/>
        <end position="157"/>
    </location>
</feature>
<evidence type="ECO:0000259" key="7">
    <source>
        <dbReference type="PROSITE" id="PS50115"/>
    </source>
</evidence>
<dbReference type="InterPro" id="IPR038508">
    <property type="entry name" value="ArfGAP_dom_sf"/>
</dbReference>
<evidence type="ECO:0000256" key="4">
    <source>
        <dbReference type="PROSITE-ProRule" id="PRU00288"/>
    </source>
</evidence>
<evidence type="ECO:0000256" key="6">
    <source>
        <dbReference type="SAM" id="MobiDB-lite"/>
    </source>
</evidence>
<dbReference type="SUPFAM" id="SSF57863">
    <property type="entry name" value="ArfGap/RecO-like zinc finger"/>
    <property type="match status" value="1"/>
</dbReference>
<dbReference type="GO" id="GO:0010274">
    <property type="term" value="P:hydrotropism"/>
    <property type="evidence" value="ECO:0007669"/>
    <property type="project" value="InterPro"/>
</dbReference>
<dbReference type="InterPro" id="IPR044820">
    <property type="entry name" value="AGD14-like"/>
</dbReference>
<name>A0A8J5IDX5_ZINOF</name>
<reference evidence="8 9" key="1">
    <citation type="submission" date="2020-08" db="EMBL/GenBank/DDBJ databases">
        <title>Plant Genome Project.</title>
        <authorList>
            <person name="Zhang R.-G."/>
        </authorList>
    </citation>
    <scope>NUCLEOTIDE SEQUENCE [LARGE SCALE GENOMIC DNA]</scope>
    <source>
        <tissue evidence="8">Rhizome</tissue>
    </source>
</reference>
<keyword evidence="5" id="KW-0175">Coiled coil</keyword>
<proteinExistence type="predicted"/>
<keyword evidence="2 4" id="KW-0863">Zinc-finger</keyword>
<evidence type="ECO:0000256" key="1">
    <source>
        <dbReference type="ARBA" id="ARBA00022723"/>
    </source>
</evidence>
<protein>
    <recommendedName>
        <fullName evidence="7">Arf-GAP domain-containing protein</fullName>
    </recommendedName>
</protein>
<gene>
    <name evidence="8" type="ORF">ZIOFF_007102</name>
</gene>
<dbReference type="CDD" id="cd08838">
    <property type="entry name" value="ArfGap_AGFG"/>
    <property type="match status" value="1"/>
</dbReference>
<organism evidence="8 9">
    <name type="scientific">Zingiber officinale</name>
    <name type="common">Ginger</name>
    <name type="synonym">Amomum zingiber</name>
    <dbReference type="NCBI Taxonomy" id="94328"/>
    <lineage>
        <taxon>Eukaryota</taxon>
        <taxon>Viridiplantae</taxon>
        <taxon>Streptophyta</taxon>
        <taxon>Embryophyta</taxon>
        <taxon>Tracheophyta</taxon>
        <taxon>Spermatophyta</taxon>
        <taxon>Magnoliopsida</taxon>
        <taxon>Liliopsida</taxon>
        <taxon>Zingiberales</taxon>
        <taxon>Zingiberaceae</taxon>
        <taxon>Zingiber</taxon>
    </lineage>
</organism>
<dbReference type="GO" id="GO:0005096">
    <property type="term" value="F:GTPase activator activity"/>
    <property type="evidence" value="ECO:0007669"/>
    <property type="project" value="InterPro"/>
</dbReference>
<sequence length="932" mass="103646">MSSKKEEERNEKIIRGLMKLPPNRKCINCNSLGPQYVCTNFWTFVCTPCSGIHREFTHRVKSVSMAKFTTQEVEALQKGGNQLARENFLTNWDMQRMRFPNSSNPDKVREFIKDVYIDKKYAGRKSSGKPPREMESFKNHELEQRRASSYHSFSQSPPYDYQYEERRYGKQFGTLNRKPGSEQGHYDVKMNSSVYSPGRLHMQAYEDRFANESSGSRMSDCSVSSAGDTFKYDGQCKASKIESTYRIYYISFTTSALASSTQSSGSFPGGNDAFTVNVVMEPVYSGGTQRVNTPAFSSMQSFASVHTAHKDPIGSTFGEQLGTSSPVDLFDNFNSQYSSTIHIEHKSAEVSMTQNCYAGECRCIDISTEQLSLIPRSKIYGFWSFTSSAQSMALWNAFDTSSEKLAETSAHGLPLNGRPWIFASESALHDLHVKQTVSENNNDGFQNFALNAVTPSFGQTMGGFTYGQFVKNNCLKLTLPSVRVLVKLENTVISVKFAQKSTNPFDQPYEAHMDSMNTGIIPPPATGSELLQLDEPIIMMVGSMRWCLLKMSYQCNIPDQPWYPQNAATTFVSSFPEGEVQGVPMQGRSTHYLSKARPIEVESSSVYIKVVSVKLNSPNSLSERVHHAELIVQHQVNLYKSVVINRSSQNGNGGRAFHNSSFQKPIHLMGHGRLSKEQTLRAMASPAVAPESTSGDCPSSPRPTITLAQPKKKKPNAKLSFRAVRSLFRSFPILTPAACRLPGAAGGGGLSRGSRTSADGHISGAARTTGTLFGHRKSRISLAIQESPRSIPILLLELAVPTGKFMQEMGADHLRIALECEKKAAAAAEEEKKRKQLLEEPVWTAFVNGRKIGYAVRREASERDLEVMRMLYTVSMGAGVLPDDMTDPVEGEMTYMRAHFDRVVGNKDSETFYMLNPDGNHGPELSFFLVRI</sequence>
<evidence type="ECO:0000313" key="8">
    <source>
        <dbReference type="EMBL" id="KAG6533236.1"/>
    </source>
</evidence>
<evidence type="ECO:0000256" key="3">
    <source>
        <dbReference type="ARBA" id="ARBA00022833"/>
    </source>
</evidence>
<evidence type="ECO:0000256" key="5">
    <source>
        <dbReference type="SAM" id="Coils"/>
    </source>
</evidence>
<dbReference type="Proteomes" id="UP000734854">
    <property type="component" value="Unassembled WGS sequence"/>
</dbReference>
<dbReference type="NCBIfam" id="TIGR01570">
    <property type="entry name" value="A_thal_3588"/>
    <property type="match status" value="1"/>
</dbReference>
<dbReference type="AlphaFoldDB" id="A0A8J5IDX5"/>
<dbReference type="SMART" id="SM00105">
    <property type="entry name" value="ArfGap"/>
    <property type="match status" value="1"/>
</dbReference>
<evidence type="ECO:0000256" key="2">
    <source>
        <dbReference type="ARBA" id="ARBA00022771"/>
    </source>
</evidence>
<dbReference type="InterPro" id="IPR001164">
    <property type="entry name" value="ArfGAP_dom"/>
</dbReference>
<dbReference type="Pfam" id="PF01412">
    <property type="entry name" value="ArfGap"/>
    <property type="match status" value="1"/>
</dbReference>
<dbReference type="PANTHER" id="PTHR46085:SF4">
    <property type="entry name" value="ADP-RIBOSYLATION FACTOR GTPASE-ACTIVATING PROTEIN AGD14-RELATED"/>
    <property type="match status" value="1"/>
</dbReference>